<dbReference type="Pfam" id="PF12704">
    <property type="entry name" value="MacB_PCD"/>
    <property type="match status" value="1"/>
</dbReference>
<keyword evidence="11" id="KW-1185">Reference proteome</keyword>
<comment type="caution">
    <text evidence="10">The sequence shown here is derived from an EMBL/GenBank/DDBJ whole genome shotgun (WGS) entry which is preliminary data.</text>
</comment>
<evidence type="ECO:0000256" key="2">
    <source>
        <dbReference type="ARBA" id="ARBA00022475"/>
    </source>
</evidence>
<dbReference type="InterPro" id="IPR050250">
    <property type="entry name" value="Macrolide_Exporter_MacB"/>
</dbReference>
<evidence type="ECO:0000256" key="3">
    <source>
        <dbReference type="ARBA" id="ARBA00022692"/>
    </source>
</evidence>
<evidence type="ECO:0000313" key="10">
    <source>
        <dbReference type="EMBL" id="RXS75555.1"/>
    </source>
</evidence>
<evidence type="ECO:0000256" key="4">
    <source>
        <dbReference type="ARBA" id="ARBA00022989"/>
    </source>
</evidence>
<dbReference type="AlphaFoldDB" id="A0A4V1NS03"/>
<evidence type="ECO:0000256" key="5">
    <source>
        <dbReference type="ARBA" id="ARBA00023136"/>
    </source>
</evidence>
<dbReference type="OrthoDB" id="9770036at2"/>
<dbReference type="RefSeq" id="WP_117525348.1">
    <property type="nucleotide sequence ID" value="NZ_SDKC01000001.1"/>
</dbReference>
<proteinExistence type="inferred from homology"/>
<dbReference type="Pfam" id="PF02687">
    <property type="entry name" value="FtsX"/>
    <property type="match status" value="1"/>
</dbReference>
<dbReference type="Proteomes" id="UP000290106">
    <property type="component" value="Unassembled WGS sequence"/>
</dbReference>
<comment type="similarity">
    <text evidence="6">Belongs to the ABC-4 integral membrane protein family.</text>
</comment>
<comment type="subcellular location">
    <subcellularLocation>
        <location evidence="1">Cell membrane</location>
        <topology evidence="1">Multi-pass membrane protein</topology>
    </subcellularLocation>
</comment>
<dbReference type="PANTHER" id="PTHR30572:SF4">
    <property type="entry name" value="ABC TRANSPORTER PERMEASE YTRF"/>
    <property type="match status" value="1"/>
</dbReference>
<evidence type="ECO:0000256" key="7">
    <source>
        <dbReference type="SAM" id="Phobius"/>
    </source>
</evidence>
<evidence type="ECO:0000256" key="6">
    <source>
        <dbReference type="ARBA" id="ARBA00038076"/>
    </source>
</evidence>
<keyword evidence="3 7" id="KW-0812">Transmembrane</keyword>
<dbReference type="PANTHER" id="PTHR30572">
    <property type="entry name" value="MEMBRANE COMPONENT OF TRANSPORTER-RELATED"/>
    <property type="match status" value="1"/>
</dbReference>
<evidence type="ECO:0000313" key="11">
    <source>
        <dbReference type="Proteomes" id="UP000290106"/>
    </source>
</evidence>
<dbReference type="InterPro" id="IPR003838">
    <property type="entry name" value="ABC3_permease_C"/>
</dbReference>
<evidence type="ECO:0000256" key="1">
    <source>
        <dbReference type="ARBA" id="ARBA00004651"/>
    </source>
</evidence>
<reference evidence="10 11" key="1">
    <citation type="submission" date="2019-01" db="EMBL/GenBank/DDBJ databases">
        <title>Blautia sp. nov. KGMB01111 isolated human feces.</title>
        <authorList>
            <person name="Park J.-E."/>
            <person name="Kim J.-S."/>
            <person name="Park S.-H."/>
        </authorList>
    </citation>
    <scope>NUCLEOTIDE SEQUENCE [LARGE SCALE GENOMIC DNA]</scope>
    <source>
        <strain evidence="10 11">KGMB01111</strain>
    </source>
</reference>
<evidence type="ECO:0000259" key="8">
    <source>
        <dbReference type="Pfam" id="PF02687"/>
    </source>
</evidence>
<feature type="transmembrane region" description="Helical" evidence="7">
    <location>
        <begin position="397"/>
        <end position="421"/>
    </location>
</feature>
<name>A0A4V1NS03_9FIRM</name>
<organism evidence="10 11">
    <name type="scientific">Blautia faecicola</name>
    <dbReference type="NCBI Taxonomy" id="2509240"/>
    <lineage>
        <taxon>Bacteria</taxon>
        <taxon>Bacillati</taxon>
        <taxon>Bacillota</taxon>
        <taxon>Clostridia</taxon>
        <taxon>Lachnospirales</taxon>
        <taxon>Lachnospiraceae</taxon>
        <taxon>Blautia</taxon>
    </lineage>
</organism>
<feature type="domain" description="ABC3 transporter permease C-terminal" evidence="8">
    <location>
        <begin position="319"/>
        <end position="431"/>
    </location>
</feature>
<keyword evidence="2" id="KW-1003">Cell membrane</keyword>
<feature type="transmembrane region" description="Helical" evidence="7">
    <location>
        <begin position="20"/>
        <end position="40"/>
    </location>
</feature>
<accession>A0A4V1NS03</accession>
<dbReference type="GO" id="GO:0022857">
    <property type="term" value="F:transmembrane transporter activity"/>
    <property type="evidence" value="ECO:0007669"/>
    <property type="project" value="TreeGrafter"/>
</dbReference>
<protein>
    <submittedName>
        <fullName evidence="10">FtsX-like permease family protein</fullName>
    </submittedName>
</protein>
<feature type="transmembrane region" description="Helical" evidence="7">
    <location>
        <begin position="359"/>
        <end position="385"/>
    </location>
</feature>
<feature type="transmembrane region" description="Helical" evidence="7">
    <location>
        <begin position="316"/>
        <end position="339"/>
    </location>
</feature>
<dbReference type="EMBL" id="SDKC01000001">
    <property type="protein sequence ID" value="RXS75555.1"/>
    <property type="molecule type" value="Genomic_DNA"/>
</dbReference>
<gene>
    <name evidence="10" type="ORF">ETP43_10240</name>
</gene>
<dbReference type="GO" id="GO:0005886">
    <property type="term" value="C:plasma membrane"/>
    <property type="evidence" value="ECO:0007669"/>
    <property type="project" value="UniProtKB-SubCell"/>
</dbReference>
<feature type="domain" description="MacB-like periplasmic core" evidence="9">
    <location>
        <begin position="19"/>
        <end position="256"/>
    </location>
</feature>
<keyword evidence="4 7" id="KW-1133">Transmembrane helix</keyword>
<keyword evidence="5 7" id="KW-0472">Membrane</keyword>
<dbReference type="InterPro" id="IPR025857">
    <property type="entry name" value="MacB_PCD"/>
</dbReference>
<evidence type="ECO:0000259" key="9">
    <source>
        <dbReference type="Pfam" id="PF12704"/>
    </source>
</evidence>
<sequence>MLENIRLAFRGIWSHKMRSFLTMLGIIIGIASIISIASTIQGTNEQIKQNLIGAGNNNVDVRLYQGESEYWMDNGLPDNISVISDEQKEQIRSLEGVESATFYNRRGYADGITYRNTSLDSGSVYGVDAEFLKTKGYVIQNGRDFVERDFKEFRKVVLLDDVAVQTLFPGDNPVGKTIELRGEPFTVVGCIRKSDAFEPVINSLEDYYTYNQNTNGIVLIPDSTWPVVYNYDEPEEVSVMASETDLMSSVGKKVEDIMNQAVTGQTGSGMIDSEEEMMDGAGSSGADSGNVSYKAADLLKTVKNLQKVSENTNKQLLWIASISLLVGGIGVMNIMLVSVTERTSEIGLKKAIGARKNRILWQFLTEAAVLTSIGGVLGVIAGVILSQVISKMSQTPVAISVPVSVLAVVFSMAIGIIFGLLPSIKAANLNPIDALRHE</sequence>